<evidence type="ECO:0000313" key="5">
    <source>
        <dbReference type="EMBL" id="CAF0911380.1"/>
    </source>
</evidence>
<feature type="region of interest" description="Disordered" evidence="1">
    <location>
        <begin position="83"/>
        <end position="112"/>
    </location>
</feature>
<feature type="transmembrane region" description="Helical" evidence="2">
    <location>
        <begin position="61"/>
        <end position="82"/>
    </location>
</feature>
<evidence type="ECO:0000256" key="2">
    <source>
        <dbReference type="SAM" id="Phobius"/>
    </source>
</evidence>
<reference evidence="5" key="1">
    <citation type="submission" date="2021-02" db="EMBL/GenBank/DDBJ databases">
        <authorList>
            <person name="Nowell W R."/>
        </authorList>
    </citation>
    <scope>NUCLEOTIDE SEQUENCE</scope>
</reference>
<evidence type="ECO:0000313" key="4">
    <source>
        <dbReference type="EMBL" id="CAF0841919.1"/>
    </source>
</evidence>
<accession>A0A814AA69</accession>
<keyword evidence="2" id="KW-0472">Membrane</keyword>
<name>A0A814AA69_9BILA</name>
<evidence type="ECO:0000256" key="1">
    <source>
        <dbReference type="SAM" id="MobiDB-lite"/>
    </source>
</evidence>
<evidence type="ECO:0000313" key="6">
    <source>
        <dbReference type="Proteomes" id="UP000663832"/>
    </source>
</evidence>
<keyword evidence="6" id="KW-1185">Reference proteome</keyword>
<dbReference type="AlphaFoldDB" id="A0A814AA69"/>
<evidence type="ECO:0000313" key="3">
    <source>
        <dbReference type="EMBL" id="CAF0726461.1"/>
    </source>
</evidence>
<protein>
    <submittedName>
        <fullName evidence="5">Uncharacterized protein</fullName>
    </submittedName>
</protein>
<gene>
    <name evidence="3" type="ORF">BJG266_LOCUS793</name>
    <name evidence="5" type="ORF">QVE165_LOCUS10025</name>
    <name evidence="4" type="ORF">QVE165_LOCUS6361</name>
</gene>
<feature type="compositionally biased region" description="Low complexity" evidence="1">
    <location>
        <begin position="91"/>
        <end position="112"/>
    </location>
</feature>
<keyword evidence="2" id="KW-0812">Transmembrane</keyword>
<sequence>MDNGSASQATSGTLECNNSQCEAPYGCTGPTGPIGGTGSKTIVLNTAQPKNLCEYLKRRKVMWITFTIIVLVIIITIPIVTVKTKKKNSEETSTTEPTTTSTPTTTSSTSTTTRAIPSEYYVKSFLIAKG</sequence>
<dbReference type="EMBL" id="CAJNOI010000002">
    <property type="protein sequence ID" value="CAF0726461.1"/>
    <property type="molecule type" value="Genomic_DNA"/>
</dbReference>
<organism evidence="5 6">
    <name type="scientific">Adineta steineri</name>
    <dbReference type="NCBI Taxonomy" id="433720"/>
    <lineage>
        <taxon>Eukaryota</taxon>
        <taxon>Metazoa</taxon>
        <taxon>Spiralia</taxon>
        <taxon>Gnathifera</taxon>
        <taxon>Rotifera</taxon>
        <taxon>Eurotatoria</taxon>
        <taxon>Bdelloidea</taxon>
        <taxon>Adinetida</taxon>
        <taxon>Adinetidae</taxon>
        <taxon>Adineta</taxon>
    </lineage>
</organism>
<comment type="caution">
    <text evidence="5">The sequence shown here is derived from an EMBL/GenBank/DDBJ whole genome shotgun (WGS) entry which is preliminary data.</text>
</comment>
<dbReference type="EMBL" id="CAJNOM010000046">
    <property type="protein sequence ID" value="CAF0911380.1"/>
    <property type="molecule type" value="Genomic_DNA"/>
</dbReference>
<keyword evidence="2" id="KW-1133">Transmembrane helix</keyword>
<dbReference type="Proteomes" id="UP000663877">
    <property type="component" value="Unassembled WGS sequence"/>
</dbReference>
<proteinExistence type="predicted"/>
<dbReference type="Proteomes" id="UP000663832">
    <property type="component" value="Unassembled WGS sequence"/>
</dbReference>
<dbReference type="EMBL" id="CAJNOM010000026">
    <property type="protein sequence ID" value="CAF0841919.1"/>
    <property type="molecule type" value="Genomic_DNA"/>
</dbReference>